<feature type="domain" description="HD/PDEase" evidence="1">
    <location>
        <begin position="21"/>
        <end position="141"/>
    </location>
</feature>
<evidence type="ECO:0000313" key="2">
    <source>
        <dbReference type="EMBL" id="QCS43116.1"/>
    </source>
</evidence>
<dbReference type="InterPro" id="IPR006674">
    <property type="entry name" value="HD_domain"/>
</dbReference>
<dbReference type="EMBL" id="CP040330">
    <property type="protein sequence ID" value="QCS43116.1"/>
    <property type="molecule type" value="Genomic_DNA"/>
</dbReference>
<dbReference type="RefSeq" id="WP_138245585.1">
    <property type="nucleotide sequence ID" value="NZ_CP040330.1"/>
</dbReference>
<gene>
    <name evidence="2" type="ORF">FEJ81_12390</name>
</gene>
<evidence type="ECO:0000313" key="3">
    <source>
        <dbReference type="Proteomes" id="UP000302218"/>
    </source>
</evidence>
<dbReference type="PANTHER" id="PTHR33594:SF1">
    <property type="entry name" value="HD_PDEASE DOMAIN-CONTAINING PROTEIN"/>
    <property type="match status" value="1"/>
</dbReference>
<dbReference type="AlphaFoldDB" id="A0A4V1FZV0"/>
<protein>
    <submittedName>
        <fullName evidence="2">HD domain-containing protein</fullName>
    </submittedName>
</protein>
<dbReference type="SMART" id="SM00471">
    <property type="entry name" value="HDc"/>
    <property type="match status" value="1"/>
</dbReference>
<dbReference type="Gene3D" id="1.10.3210.50">
    <property type="match status" value="1"/>
</dbReference>
<dbReference type="GeneID" id="40266085"/>
<proteinExistence type="predicted"/>
<accession>A0A4V1FZV0</accession>
<dbReference type="InterPro" id="IPR003607">
    <property type="entry name" value="HD/PDEase_dom"/>
</dbReference>
<dbReference type="PANTHER" id="PTHR33594">
    <property type="entry name" value="SUPERFAMILY HYDROLASE, PUTATIVE (AFU_ORTHOLOGUE AFUA_1G03035)-RELATED"/>
    <property type="match status" value="1"/>
</dbReference>
<dbReference type="Proteomes" id="UP000302218">
    <property type="component" value="Chromosome"/>
</dbReference>
<name>A0A4V1FZV0_9EURY</name>
<dbReference type="CDD" id="cd00077">
    <property type="entry name" value="HDc"/>
    <property type="match status" value="1"/>
</dbReference>
<sequence length="221" mass="24435">MPQELAPLARALSMPYYDDALPAHDRFHATRVRDLSIRLANDCESAVERDVLAAAAWFHDIGRPLERTGEIDDHDAWGAAEAADRLEREGVAADRIDAVTHCIRAHSIRASSPEPETLEARLLFDADKLDAAGARGIVRLSCIVGERSGRRGEPYAVIDDASASEVAVSGLPDITLLREWVDERLDALYTEPGRRLGESRRRFVDDFFARFENEIGVGGTQ</sequence>
<organism evidence="2 3">
    <name type="scientific">Natrinema versiforme</name>
    <dbReference type="NCBI Taxonomy" id="88724"/>
    <lineage>
        <taxon>Archaea</taxon>
        <taxon>Methanobacteriati</taxon>
        <taxon>Methanobacteriota</taxon>
        <taxon>Stenosarchaea group</taxon>
        <taxon>Halobacteria</taxon>
        <taxon>Halobacteriales</taxon>
        <taxon>Natrialbaceae</taxon>
        <taxon>Natrinema</taxon>
    </lineage>
</organism>
<dbReference type="KEGG" id="nvr:FEJ81_12390"/>
<dbReference type="SUPFAM" id="SSF109604">
    <property type="entry name" value="HD-domain/PDEase-like"/>
    <property type="match status" value="1"/>
</dbReference>
<dbReference type="OrthoDB" id="17914at2157"/>
<reference evidence="3" key="1">
    <citation type="submission" date="2019-05" db="EMBL/GenBank/DDBJ databases">
        <title>Genome sequence and methylation pattern of the halophilic Archaeon Natrinema versiforme BOL5-4.</title>
        <authorList>
            <person name="DasSarma P."/>
            <person name="Anton B.P."/>
            <person name="DasSarma S.L."/>
            <person name="Martinez F.L."/>
            <person name="Guzman D."/>
            <person name="Roberts R.J."/>
            <person name="DasSarma S."/>
        </authorList>
    </citation>
    <scope>NUCLEOTIDE SEQUENCE [LARGE SCALE GENOMIC DNA]</scope>
    <source>
        <strain evidence="3">BOL5-4</strain>
    </source>
</reference>
<dbReference type="Pfam" id="PF01966">
    <property type="entry name" value="HD"/>
    <property type="match status" value="1"/>
</dbReference>
<evidence type="ECO:0000259" key="1">
    <source>
        <dbReference type="SMART" id="SM00471"/>
    </source>
</evidence>